<dbReference type="PANTHER" id="PTHR19847:SF7">
    <property type="entry name" value="DDB1- AND CUL4-ASSOCIATED FACTOR 11"/>
    <property type="match status" value="1"/>
</dbReference>
<dbReference type="OrthoDB" id="63070at2759"/>
<dbReference type="Proteomes" id="UP000054558">
    <property type="component" value="Unassembled WGS sequence"/>
</dbReference>
<name>A0A1Y1IN90_KLENI</name>
<dbReference type="STRING" id="105231.A0A1Y1IN90"/>
<dbReference type="InterPro" id="IPR020472">
    <property type="entry name" value="WD40_PAC1"/>
</dbReference>
<dbReference type="PROSITE" id="PS50294">
    <property type="entry name" value="WD_REPEATS_REGION"/>
    <property type="match status" value="3"/>
</dbReference>
<keyword evidence="5" id="KW-1185">Reference proteome</keyword>
<keyword evidence="1 3" id="KW-0853">WD repeat</keyword>
<evidence type="ECO:0000313" key="4">
    <source>
        <dbReference type="EMBL" id="GAQ89588.1"/>
    </source>
</evidence>
<dbReference type="InterPro" id="IPR051859">
    <property type="entry name" value="DCAF"/>
</dbReference>
<dbReference type="Gene3D" id="2.130.10.10">
    <property type="entry name" value="YVTN repeat-like/Quinoprotein amine dehydrogenase"/>
    <property type="match status" value="2"/>
</dbReference>
<dbReference type="FunFam" id="2.130.10.10:FF:000492">
    <property type="entry name" value="LEC14B homolog isoform X2"/>
    <property type="match status" value="1"/>
</dbReference>
<dbReference type="InterPro" id="IPR036322">
    <property type="entry name" value="WD40_repeat_dom_sf"/>
</dbReference>
<feature type="repeat" description="WD" evidence="3">
    <location>
        <begin position="117"/>
        <end position="150"/>
    </location>
</feature>
<dbReference type="SMART" id="SM00320">
    <property type="entry name" value="WD40"/>
    <property type="match status" value="6"/>
</dbReference>
<feature type="repeat" description="WD" evidence="3">
    <location>
        <begin position="291"/>
        <end position="330"/>
    </location>
</feature>
<protein>
    <submittedName>
        <fullName evidence="4">WD-40 repeat protein</fullName>
    </submittedName>
</protein>
<organism evidence="4 5">
    <name type="scientific">Klebsormidium nitens</name>
    <name type="common">Green alga</name>
    <name type="synonym">Ulothrix nitens</name>
    <dbReference type="NCBI Taxonomy" id="105231"/>
    <lineage>
        <taxon>Eukaryota</taxon>
        <taxon>Viridiplantae</taxon>
        <taxon>Streptophyta</taxon>
        <taxon>Klebsormidiophyceae</taxon>
        <taxon>Klebsormidiales</taxon>
        <taxon>Klebsormidiaceae</taxon>
        <taxon>Klebsormidium</taxon>
    </lineage>
</organism>
<feature type="repeat" description="WD" evidence="3">
    <location>
        <begin position="165"/>
        <end position="206"/>
    </location>
</feature>
<dbReference type="InterPro" id="IPR001680">
    <property type="entry name" value="WD40_rpt"/>
</dbReference>
<keyword evidence="2" id="KW-0677">Repeat</keyword>
<dbReference type="PRINTS" id="PR00320">
    <property type="entry name" value="GPROTEINBRPT"/>
</dbReference>
<evidence type="ECO:0000256" key="1">
    <source>
        <dbReference type="ARBA" id="ARBA00022574"/>
    </source>
</evidence>
<evidence type="ECO:0000313" key="5">
    <source>
        <dbReference type="Proteomes" id="UP000054558"/>
    </source>
</evidence>
<dbReference type="SUPFAM" id="SSF50978">
    <property type="entry name" value="WD40 repeat-like"/>
    <property type="match status" value="1"/>
</dbReference>
<dbReference type="AlphaFoldDB" id="A0A1Y1IN90"/>
<dbReference type="EMBL" id="DF237488">
    <property type="protein sequence ID" value="GAQ89588.1"/>
    <property type="molecule type" value="Genomic_DNA"/>
</dbReference>
<dbReference type="OMA" id="EHTFPQM"/>
<dbReference type="PROSITE" id="PS50082">
    <property type="entry name" value="WD_REPEATS_2"/>
    <property type="match status" value="4"/>
</dbReference>
<dbReference type="GO" id="GO:0080008">
    <property type="term" value="C:Cul4-RING E3 ubiquitin ligase complex"/>
    <property type="evidence" value="ECO:0000318"/>
    <property type="project" value="GO_Central"/>
</dbReference>
<reference evidence="4 5" key="1">
    <citation type="journal article" date="2014" name="Nat. Commun.">
        <title>Klebsormidium flaccidum genome reveals primary factors for plant terrestrial adaptation.</title>
        <authorList>
            <person name="Hori K."/>
            <person name="Maruyama F."/>
            <person name="Fujisawa T."/>
            <person name="Togashi T."/>
            <person name="Yamamoto N."/>
            <person name="Seo M."/>
            <person name="Sato S."/>
            <person name="Yamada T."/>
            <person name="Mori H."/>
            <person name="Tajima N."/>
            <person name="Moriyama T."/>
            <person name="Ikeuchi M."/>
            <person name="Watanabe M."/>
            <person name="Wada H."/>
            <person name="Kobayashi K."/>
            <person name="Saito M."/>
            <person name="Masuda T."/>
            <person name="Sasaki-Sekimoto Y."/>
            <person name="Mashiguchi K."/>
            <person name="Awai K."/>
            <person name="Shimojima M."/>
            <person name="Masuda S."/>
            <person name="Iwai M."/>
            <person name="Nobusawa T."/>
            <person name="Narise T."/>
            <person name="Kondo S."/>
            <person name="Saito H."/>
            <person name="Sato R."/>
            <person name="Murakawa M."/>
            <person name="Ihara Y."/>
            <person name="Oshima-Yamada Y."/>
            <person name="Ohtaka K."/>
            <person name="Satoh M."/>
            <person name="Sonobe K."/>
            <person name="Ishii M."/>
            <person name="Ohtani R."/>
            <person name="Kanamori-Sato M."/>
            <person name="Honoki R."/>
            <person name="Miyazaki D."/>
            <person name="Mochizuki H."/>
            <person name="Umetsu J."/>
            <person name="Higashi K."/>
            <person name="Shibata D."/>
            <person name="Kamiya Y."/>
            <person name="Sato N."/>
            <person name="Nakamura Y."/>
            <person name="Tabata S."/>
            <person name="Ida S."/>
            <person name="Kurokawa K."/>
            <person name="Ohta H."/>
        </authorList>
    </citation>
    <scope>NUCLEOTIDE SEQUENCE [LARGE SCALE GENOMIC DNA]</scope>
    <source>
        <strain evidence="4 5">NIES-2285</strain>
    </source>
</reference>
<dbReference type="PANTHER" id="PTHR19847">
    <property type="entry name" value="DDB1- AND CUL4-ASSOCIATED FACTOR 11"/>
    <property type="match status" value="1"/>
</dbReference>
<evidence type="ECO:0000256" key="3">
    <source>
        <dbReference type="PROSITE-ProRule" id="PRU00221"/>
    </source>
</evidence>
<evidence type="ECO:0000256" key="2">
    <source>
        <dbReference type="ARBA" id="ARBA00022737"/>
    </source>
</evidence>
<gene>
    <name evidence="4" type="ORF">KFL_005390080</name>
</gene>
<sequence length="330" mass="37536">MSACQDHHIRLYNTDTLTEQKAFKDVVARDVGWSIVDTDFSPDQRMIIYSSWSNFVHICNVAAEFELHEALDFRPESRHFCLFSIKFSPDSREIIAGSSDNSVYIYDIETKKPTLVVDAHTDDVNSVCFAEDSPSMFYSASDDGICKVWDRRLLKGGSNDAVGVLVGHSEGITHVNSKGDGRYLLTNSKDQSIKLWDIRRMTNPSKIDKGHVPARRYWDYRWEDHSPRNHQGPCKNDTSLQTYRGHRVLQTLVRAYFSPVESTGQRYIYTGSTDGTVYIYDVVSGETVRKLSGHFATVRDVAWHPTLPLLATSSWDCTVGVWEHHRASES</sequence>
<dbReference type="InterPro" id="IPR015943">
    <property type="entry name" value="WD40/YVTN_repeat-like_dom_sf"/>
</dbReference>
<proteinExistence type="predicted"/>
<dbReference type="GO" id="GO:0043161">
    <property type="term" value="P:proteasome-mediated ubiquitin-dependent protein catabolic process"/>
    <property type="evidence" value="ECO:0000318"/>
    <property type="project" value="GO_Central"/>
</dbReference>
<feature type="repeat" description="WD" evidence="3">
    <location>
        <begin position="82"/>
        <end position="116"/>
    </location>
</feature>
<dbReference type="Pfam" id="PF00400">
    <property type="entry name" value="WD40"/>
    <property type="match status" value="5"/>
</dbReference>
<accession>A0A1Y1IN90</accession>